<dbReference type="AlphaFoldDB" id="A0A8C7FX65"/>
<accession>A0A8C7FX65</accession>
<name>A0A8C7FX65_ONCKI</name>
<sequence>MLLWLNGSKSPSNVPTSSGKPSQKSVDVRRAGVHIHLVIVKVAYIVRSGQRIPVKAHVEDNILYPAPVHVHDQRHGFLNKLKCAYEASLACSTCHVYVNEVYVDKQPQPEQRDGYPSGRFSHLHRGTLELCQSDHWVLGHLPDPSIAQFARLASSRKILGGSKLLPFKNDGGHCVLGPLNAAEMFWYPSPDLCLDTILSRSSTHNSFACMAWLLL</sequence>
<organism evidence="2 3">
    <name type="scientific">Oncorhynchus kisutch</name>
    <name type="common">Coho salmon</name>
    <name type="synonym">Salmo kisutch</name>
    <dbReference type="NCBI Taxonomy" id="8019"/>
    <lineage>
        <taxon>Eukaryota</taxon>
        <taxon>Metazoa</taxon>
        <taxon>Chordata</taxon>
        <taxon>Craniata</taxon>
        <taxon>Vertebrata</taxon>
        <taxon>Euteleostomi</taxon>
        <taxon>Actinopterygii</taxon>
        <taxon>Neopterygii</taxon>
        <taxon>Teleostei</taxon>
        <taxon>Protacanthopterygii</taxon>
        <taxon>Salmoniformes</taxon>
        <taxon>Salmonidae</taxon>
        <taxon>Salmoninae</taxon>
        <taxon>Oncorhynchus</taxon>
    </lineage>
</organism>
<feature type="region of interest" description="Disordered" evidence="1">
    <location>
        <begin position="1"/>
        <end position="26"/>
    </location>
</feature>
<dbReference type="Proteomes" id="UP000694557">
    <property type="component" value="Unassembled WGS sequence"/>
</dbReference>
<evidence type="ECO:0000313" key="3">
    <source>
        <dbReference type="Proteomes" id="UP000694557"/>
    </source>
</evidence>
<dbReference type="InterPro" id="IPR012675">
    <property type="entry name" value="Beta-grasp_dom_sf"/>
</dbReference>
<dbReference type="Ensembl" id="ENSOKIT00005035642.1">
    <property type="protein sequence ID" value="ENSOKIP00005033766.1"/>
    <property type="gene ID" value="ENSOKIG00005014394.1"/>
</dbReference>
<evidence type="ECO:0000313" key="2">
    <source>
        <dbReference type="Ensembl" id="ENSOKIP00005033766.1"/>
    </source>
</evidence>
<dbReference type="Gene3D" id="3.10.20.30">
    <property type="match status" value="1"/>
</dbReference>
<dbReference type="GeneTree" id="ENSGT00990000210763"/>
<reference evidence="2" key="2">
    <citation type="submission" date="2025-09" db="UniProtKB">
        <authorList>
            <consortium name="Ensembl"/>
        </authorList>
    </citation>
    <scope>IDENTIFICATION</scope>
</reference>
<protein>
    <submittedName>
        <fullName evidence="2">Uncharacterized protein</fullName>
    </submittedName>
</protein>
<evidence type="ECO:0000256" key="1">
    <source>
        <dbReference type="SAM" id="MobiDB-lite"/>
    </source>
</evidence>
<feature type="compositionally biased region" description="Polar residues" evidence="1">
    <location>
        <begin position="7"/>
        <end position="25"/>
    </location>
</feature>
<keyword evidence="3" id="KW-1185">Reference proteome</keyword>
<reference evidence="2" key="1">
    <citation type="submission" date="2025-08" db="UniProtKB">
        <authorList>
            <consortium name="Ensembl"/>
        </authorList>
    </citation>
    <scope>IDENTIFICATION</scope>
</reference>
<proteinExistence type="predicted"/>